<dbReference type="Proteomes" id="UP000176800">
    <property type="component" value="Unassembled WGS sequence"/>
</dbReference>
<keyword evidence="5" id="KW-0694">RNA-binding</keyword>
<evidence type="ECO:0000313" key="6">
    <source>
        <dbReference type="EMBL" id="OHB04428.1"/>
    </source>
</evidence>
<comment type="subunit">
    <text evidence="5">Part of the 30S ribosomal subunit. Contacts proteins S5 and S12.</text>
</comment>
<evidence type="ECO:0000256" key="1">
    <source>
        <dbReference type="ARBA" id="ARBA00006471"/>
    </source>
</evidence>
<dbReference type="HAMAP" id="MF_01302_B">
    <property type="entry name" value="Ribosomal_uS8_B"/>
    <property type="match status" value="1"/>
</dbReference>
<dbReference type="SUPFAM" id="SSF56047">
    <property type="entry name" value="Ribosomal protein S8"/>
    <property type="match status" value="1"/>
</dbReference>
<dbReference type="InterPro" id="IPR035987">
    <property type="entry name" value="Ribosomal_uS8_sf"/>
</dbReference>
<protein>
    <recommendedName>
        <fullName evidence="4 5">Small ribosomal subunit protein uS8</fullName>
    </recommendedName>
</protein>
<dbReference type="GO" id="GO:0005737">
    <property type="term" value="C:cytoplasm"/>
    <property type="evidence" value="ECO:0007669"/>
    <property type="project" value="UniProtKB-ARBA"/>
</dbReference>
<proteinExistence type="inferred from homology"/>
<accession>A0A1G2U4I5</accession>
<evidence type="ECO:0000256" key="2">
    <source>
        <dbReference type="ARBA" id="ARBA00022980"/>
    </source>
</evidence>
<evidence type="ECO:0000256" key="4">
    <source>
        <dbReference type="ARBA" id="ARBA00035258"/>
    </source>
</evidence>
<keyword evidence="5" id="KW-0699">rRNA-binding</keyword>
<dbReference type="FunFam" id="3.30.1490.10:FF:000001">
    <property type="entry name" value="30S ribosomal protein S8"/>
    <property type="match status" value="1"/>
</dbReference>
<dbReference type="NCBIfam" id="NF001109">
    <property type="entry name" value="PRK00136.1"/>
    <property type="match status" value="1"/>
</dbReference>
<dbReference type="Pfam" id="PF00410">
    <property type="entry name" value="Ribosomal_S8"/>
    <property type="match status" value="1"/>
</dbReference>
<keyword evidence="2 5" id="KW-0689">Ribosomal protein</keyword>
<sequence>MKAKFRGSENHPGNMTDSIADMIIRFKNAGASGKESLSVPYSKFKHEICNFLEKEGYIKSVSRRGKKIAKSLEVELLYENDKPKIREVKRVSKLSRRVYKKAKDIRPVKNGYGILVMSTARGLLSGKDARRASLGGEALFEIW</sequence>
<evidence type="ECO:0000313" key="7">
    <source>
        <dbReference type="Proteomes" id="UP000176800"/>
    </source>
</evidence>
<dbReference type="PANTHER" id="PTHR11758">
    <property type="entry name" value="40S RIBOSOMAL PROTEIN S15A"/>
    <property type="match status" value="1"/>
</dbReference>
<name>A0A1G2U4I5_9BACT</name>
<evidence type="ECO:0000256" key="3">
    <source>
        <dbReference type="ARBA" id="ARBA00023274"/>
    </source>
</evidence>
<keyword evidence="3 5" id="KW-0687">Ribonucleoprotein</keyword>
<comment type="function">
    <text evidence="5">One of the primary rRNA binding proteins, it binds directly to 16S rRNA central domain where it helps coordinate assembly of the platform of the 30S subunit.</text>
</comment>
<dbReference type="GO" id="GO:1990904">
    <property type="term" value="C:ribonucleoprotein complex"/>
    <property type="evidence" value="ECO:0007669"/>
    <property type="project" value="UniProtKB-KW"/>
</dbReference>
<comment type="similarity">
    <text evidence="1 5">Belongs to the universal ribosomal protein uS8 family.</text>
</comment>
<dbReference type="Gene3D" id="3.30.1490.10">
    <property type="match status" value="1"/>
</dbReference>
<organism evidence="6 7">
    <name type="scientific">Candidatus Zambryskibacteria bacterium RIFCSPLOWO2_01_FULL_45_21</name>
    <dbReference type="NCBI Taxonomy" id="1802761"/>
    <lineage>
        <taxon>Bacteria</taxon>
        <taxon>Candidatus Zambryskiibacteriota</taxon>
    </lineage>
</organism>
<reference evidence="6 7" key="1">
    <citation type="journal article" date="2016" name="Nat. Commun.">
        <title>Thousands of microbial genomes shed light on interconnected biogeochemical processes in an aquifer system.</title>
        <authorList>
            <person name="Anantharaman K."/>
            <person name="Brown C.T."/>
            <person name="Hug L.A."/>
            <person name="Sharon I."/>
            <person name="Castelle C.J."/>
            <person name="Probst A.J."/>
            <person name="Thomas B.C."/>
            <person name="Singh A."/>
            <person name="Wilkins M.J."/>
            <person name="Karaoz U."/>
            <person name="Brodie E.L."/>
            <person name="Williams K.H."/>
            <person name="Hubbard S.S."/>
            <person name="Banfield J.F."/>
        </authorList>
    </citation>
    <scope>NUCLEOTIDE SEQUENCE [LARGE SCALE GENOMIC DNA]</scope>
</reference>
<dbReference type="GO" id="GO:0003735">
    <property type="term" value="F:structural constituent of ribosome"/>
    <property type="evidence" value="ECO:0007669"/>
    <property type="project" value="InterPro"/>
</dbReference>
<dbReference type="InterPro" id="IPR000630">
    <property type="entry name" value="Ribosomal_uS8"/>
</dbReference>
<gene>
    <name evidence="5" type="primary">rpsH</name>
    <name evidence="6" type="ORF">A3B14_03245</name>
</gene>
<comment type="caution">
    <text evidence="6">The sequence shown here is derived from an EMBL/GenBank/DDBJ whole genome shotgun (WGS) entry which is preliminary data.</text>
</comment>
<dbReference type="GO" id="GO:0005840">
    <property type="term" value="C:ribosome"/>
    <property type="evidence" value="ECO:0007669"/>
    <property type="project" value="UniProtKB-KW"/>
</dbReference>
<evidence type="ECO:0000256" key="5">
    <source>
        <dbReference type="HAMAP-Rule" id="MF_01302"/>
    </source>
</evidence>
<dbReference type="Gene3D" id="3.30.1370.30">
    <property type="match status" value="1"/>
</dbReference>
<dbReference type="EMBL" id="MHWE01000006">
    <property type="protein sequence ID" value="OHB04428.1"/>
    <property type="molecule type" value="Genomic_DNA"/>
</dbReference>
<dbReference type="AlphaFoldDB" id="A0A1G2U4I5"/>
<dbReference type="GO" id="GO:0019843">
    <property type="term" value="F:rRNA binding"/>
    <property type="evidence" value="ECO:0007669"/>
    <property type="project" value="UniProtKB-UniRule"/>
</dbReference>
<dbReference type="GO" id="GO:0006412">
    <property type="term" value="P:translation"/>
    <property type="evidence" value="ECO:0007669"/>
    <property type="project" value="UniProtKB-UniRule"/>
</dbReference>